<dbReference type="Proteomes" id="UP000264980">
    <property type="component" value="Chromosome"/>
</dbReference>
<dbReference type="Pfam" id="PF09691">
    <property type="entry name" value="T2SS_PulS_OutS"/>
    <property type="match status" value="1"/>
</dbReference>
<name>A0A345CW96_9GAMM</name>
<dbReference type="InterPro" id="IPR019114">
    <property type="entry name" value="Chap_lipoprot_PulS/OutS-like"/>
</dbReference>
<accession>A0A345CW96</accession>
<dbReference type="EMBL" id="CP013970">
    <property type="protein sequence ID" value="AXF77713.1"/>
    <property type="molecule type" value="Genomic_DNA"/>
</dbReference>
<protein>
    <submittedName>
        <fullName evidence="1">General secretion pathway protein</fullName>
    </submittedName>
</protein>
<dbReference type="InterPro" id="IPR005699">
    <property type="entry name" value="Chap_lipoprot_PulS/OutS"/>
</dbReference>
<dbReference type="NCBIfam" id="TIGR01004">
    <property type="entry name" value="PulS_OutS"/>
    <property type="match status" value="1"/>
</dbReference>
<dbReference type="AlphaFoldDB" id="A0A345CW96"/>
<dbReference type="PROSITE" id="PS51257">
    <property type="entry name" value="PROKAR_LIPOPROTEIN"/>
    <property type="match status" value="1"/>
</dbReference>
<reference evidence="1 2" key="1">
    <citation type="submission" date="2016-01" db="EMBL/GenBank/DDBJ databases">
        <authorList>
            <person name="Oliw E.H."/>
        </authorList>
    </citation>
    <scope>NUCLEOTIDE SEQUENCE [LARGE SCALE GENOMIC DNA]</scope>
    <source>
        <strain evidence="1 2">MDcuke</strain>
    </source>
</reference>
<dbReference type="GO" id="GO:0006886">
    <property type="term" value="P:intracellular protein transport"/>
    <property type="evidence" value="ECO:0007669"/>
    <property type="project" value="InterPro"/>
</dbReference>
<proteinExistence type="predicted"/>
<dbReference type="Gene3D" id="1.20.58.1630">
    <property type="entry name" value="Chaperone lipoprotein PulS/OutS"/>
    <property type="match status" value="1"/>
</dbReference>
<gene>
    <name evidence="1" type="ORF">AV903_19405</name>
</gene>
<sequence length="127" mass="14030">MYWKIVTAIGLSAALLGCGSHQSPKASMRKVPLPSEQLEQLASTISGATYLKNYCNRSDLGENKDIFNAVVSLAQRKGWDVAHLNQSQLTERSESFYGNLVSNRDITENCTQLNRALASILHSAYPR</sequence>
<evidence type="ECO:0000313" key="1">
    <source>
        <dbReference type="EMBL" id="AXF77713.1"/>
    </source>
</evidence>
<organism evidence="1 2">
    <name type="scientific">Erwinia tracheiphila</name>
    <dbReference type="NCBI Taxonomy" id="65700"/>
    <lineage>
        <taxon>Bacteria</taxon>
        <taxon>Pseudomonadati</taxon>
        <taxon>Pseudomonadota</taxon>
        <taxon>Gammaproteobacteria</taxon>
        <taxon>Enterobacterales</taxon>
        <taxon>Erwiniaceae</taxon>
        <taxon>Erwinia</taxon>
    </lineage>
</organism>
<evidence type="ECO:0000313" key="2">
    <source>
        <dbReference type="Proteomes" id="UP000264980"/>
    </source>
</evidence>
<dbReference type="InterPro" id="IPR038432">
    <property type="entry name" value="PulS/OutS-like_sf"/>
</dbReference>
<dbReference type="RefSeq" id="WP_256371777.1">
    <property type="nucleotide sequence ID" value="NZ_CP089934.1"/>
</dbReference>